<dbReference type="Gene3D" id="3.30.565.10">
    <property type="entry name" value="Histidine kinase-like ATPase, C-terminal domain"/>
    <property type="match status" value="1"/>
</dbReference>
<dbReference type="OrthoDB" id="9811889at2"/>
<keyword evidence="9 10" id="KW-0472">Membrane</keyword>
<dbReference type="InterPro" id="IPR029095">
    <property type="entry name" value="NarX-like_N"/>
</dbReference>
<dbReference type="Proteomes" id="UP000267585">
    <property type="component" value="Unassembled WGS sequence"/>
</dbReference>
<dbReference type="RefSeq" id="WP_126163817.1">
    <property type="nucleotide sequence ID" value="NZ_RQPJ01000021.1"/>
</dbReference>
<dbReference type="SUPFAM" id="SSF55785">
    <property type="entry name" value="PYP-like sensor domain (PAS domain)"/>
    <property type="match status" value="2"/>
</dbReference>
<comment type="catalytic activity">
    <reaction evidence="1">
        <text>ATP + protein L-histidine = ADP + protein N-phospho-L-histidine.</text>
        <dbReference type="EC" id="2.7.13.3"/>
    </reaction>
</comment>
<dbReference type="InterPro" id="IPR036097">
    <property type="entry name" value="HisK_dim/P_sf"/>
</dbReference>
<keyword evidence="7" id="KW-0418">Kinase</keyword>
<keyword evidence="5" id="KW-0808">Transferase</keyword>
<dbReference type="GO" id="GO:0016020">
    <property type="term" value="C:membrane"/>
    <property type="evidence" value="ECO:0007669"/>
    <property type="project" value="UniProtKB-SubCell"/>
</dbReference>
<keyword evidence="6 10" id="KW-0812">Transmembrane</keyword>
<dbReference type="EMBL" id="RQPJ01000021">
    <property type="protein sequence ID" value="RTE52132.1"/>
    <property type="molecule type" value="Genomic_DNA"/>
</dbReference>
<evidence type="ECO:0000256" key="8">
    <source>
        <dbReference type="ARBA" id="ARBA00022989"/>
    </source>
</evidence>
<proteinExistence type="predicted"/>
<protein>
    <recommendedName>
        <fullName evidence="3">histidine kinase</fullName>
        <ecNumber evidence="3">2.7.13.3</ecNumber>
    </recommendedName>
</protein>
<dbReference type="SUPFAM" id="SSF47384">
    <property type="entry name" value="Homodimeric domain of signal transducing histidine kinase"/>
    <property type="match status" value="1"/>
</dbReference>
<organism evidence="14 15">
    <name type="scientific">Arenibacter aquaticus</name>
    <dbReference type="NCBI Taxonomy" id="2489054"/>
    <lineage>
        <taxon>Bacteria</taxon>
        <taxon>Pseudomonadati</taxon>
        <taxon>Bacteroidota</taxon>
        <taxon>Flavobacteriia</taxon>
        <taxon>Flavobacteriales</taxon>
        <taxon>Flavobacteriaceae</taxon>
        <taxon>Arenibacter</taxon>
    </lineage>
</organism>
<dbReference type="InterPro" id="IPR036890">
    <property type="entry name" value="HATPase_C_sf"/>
</dbReference>
<dbReference type="GO" id="GO:0000155">
    <property type="term" value="F:phosphorelay sensor kinase activity"/>
    <property type="evidence" value="ECO:0007669"/>
    <property type="project" value="InterPro"/>
</dbReference>
<dbReference type="InterPro" id="IPR013655">
    <property type="entry name" value="PAS_fold_3"/>
</dbReference>
<evidence type="ECO:0000256" key="5">
    <source>
        <dbReference type="ARBA" id="ARBA00022679"/>
    </source>
</evidence>
<feature type="transmembrane region" description="Helical" evidence="10">
    <location>
        <begin position="20"/>
        <end position="39"/>
    </location>
</feature>
<dbReference type="PROSITE" id="PS50112">
    <property type="entry name" value="PAS"/>
    <property type="match status" value="1"/>
</dbReference>
<comment type="subcellular location">
    <subcellularLocation>
        <location evidence="2">Membrane</location>
        <topology evidence="2">Multi-pass membrane protein</topology>
    </subcellularLocation>
</comment>
<dbReference type="EC" id="2.7.13.3" evidence="3"/>
<accession>A0A3S0CII0</accession>
<evidence type="ECO:0000256" key="4">
    <source>
        <dbReference type="ARBA" id="ARBA00022553"/>
    </source>
</evidence>
<evidence type="ECO:0000256" key="2">
    <source>
        <dbReference type="ARBA" id="ARBA00004141"/>
    </source>
</evidence>
<sequence length="702" mass="80555">MEINPLKENASFGKIRRSIISSFALTFIFAILLAIGINLTTNLREYESSIINLAGRQRMLSQKIAKSIYYLQTSEQNQIEISEDVALWSAVHRGFQNGHEALDIPKIENRTVDSILKAISPYQENIELISKQLNLANLSKAELRELSIWERKYLAGMDHMVEALQLHIDNTIGNLTYVLGILTFLFLIFIWLLYHFFIKRIIDSVGVLSKNMESQSRHLASILENTSDRIWTVDKNYTLIAYNSVFAKGRLDDGGIAPIKGENVLEAGYFLENKSKTKDYYDRVLSGTSFLTEVEIEKEGRKIFYELSFNPIIDDHGLIIGCSVYQRDITKRIRAMEELKESESSLKEAQRIANIGNWEWDIKNNEIKWSDQLYSIFGKDQKTFTPTYEALLELIHPEDREIFDSNVQYSLENREDPDISNRIILEDGHLRHVHQKGKVFFDKNNTAVRMAGTTQDITVMENARERILQQYRELQNFVYIISHNIRGPISTLLSLIDLLEHNDNRDHKDIILLMGNTVQKLDGTIKDLNHSLTLKNIATIDFEQVDLKGVMEDILILISDEIEKYHATIEFDFAKAPTAFGMKRYFSNIFYHLIMNSIKHRSPERDPHVVIYSNTTPIGGIQIVLSDNGKGMELNEERRKKIFNMYGKLSGSTHGKGIGLYLVKTQVETMNGSIEVESKNGEGSIFTINLLLNAMEKKLLAH</sequence>
<evidence type="ECO:0000256" key="9">
    <source>
        <dbReference type="ARBA" id="ARBA00023136"/>
    </source>
</evidence>
<dbReference type="InterPro" id="IPR052162">
    <property type="entry name" value="Sensor_kinase/Photoreceptor"/>
</dbReference>
<gene>
    <name evidence="14" type="ORF">EHW67_18235</name>
</gene>
<evidence type="ECO:0000313" key="15">
    <source>
        <dbReference type="Proteomes" id="UP000267585"/>
    </source>
</evidence>
<dbReference type="NCBIfam" id="TIGR00229">
    <property type="entry name" value="sensory_box"/>
    <property type="match status" value="1"/>
</dbReference>
<dbReference type="Pfam" id="PF08447">
    <property type="entry name" value="PAS_3"/>
    <property type="match status" value="1"/>
</dbReference>
<dbReference type="InterPro" id="IPR035965">
    <property type="entry name" value="PAS-like_dom_sf"/>
</dbReference>
<dbReference type="InterPro" id="IPR000700">
    <property type="entry name" value="PAS-assoc_C"/>
</dbReference>
<evidence type="ECO:0000256" key="7">
    <source>
        <dbReference type="ARBA" id="ARBA00022777"/>
    </source>
</evidence>
<dbReference type="AlphaFoldDB" id="A0A3S0CII0"/>
<keyword evidence="15" id="KW-1185">Reference proteome</keyword>
<feature type="transmembrane region" description="Helical" evidence="10">
    <location>
        <begin position="175"/>
        <end position="197"/>
    </location>
</feature>
<dbReference type="Gene3D" id="3.30.450.20">
    <property type="entry name" value="PAS domain"/>
    <property type="match status" value="2"/>
</dbReference>
<evidence type="ECO:0000256" key="10">
    <source>
        <dbReference type="SAM" id="Phobius"/>
    </source>
</evidence>
<dbReference type="InterPro" id="IPR000014">
    <property type="entry name" value="PAS"/>
</dbReference>
<evidence type="ECO:0000256" key="6">
    <source>
        <dbReference type="ARBA" id="ARBA00022692"/>
    </source>
</evidence>
<reference evidence="14 15" key="1">
    <citation type="submission" date="2018-11" db="EMBL/GenBank/DDBJ databases">
        <title>Arenibacter aquaticus sp.nov., a marine bacterium isolated from surface seawater in the South China Sea.</title>
        <authorList>
            <person name="Guo J."/>
            <person name="Sun J."/>
        </authorList>
    </citation>
    <scope>NUCLEOTIDE SEQUENCE [LARGE SCALE GENOMIC DNA]</scope>
    <source>
        <strain evidence="14 15">GUO666</strain>
    </source>
</reference>
<dbReference type="PRINTS" id="PR00344">
    <property type="entry name" value="BCTRLSENSOR"/>
</dbReference>
<evidence type="ECO:0000259" key="12">
    <source>
        <dbReference type="PROSITE" id="PS50112"/>
    </source>
</evidence>
<dbReference type="PANTHER" id="PTHR43304:SF1">
    <property type="entry name" value="PAC DOMAIN-CONTAINING PROTEIN"/>
    <property type="match status" value="1"/>
</dbReference>
<name>A0A3S0CII0_9FLAO</name>
<dbReference type="SMART" id="SM00387">
    <property type="entry name" value="HATPase_c"/>
    <property type="match status" value="1"/>
</dbReference>
<feature type="domain" description="PAC" evidence="13">
    <location>
        <begin position="288"/>
        <end position="341"/>
    </location>
</feature>
<dbReference type="Gene3D" id="1.10.287.130">
    <property type="match status" value="1"/>
</dbReference>
<dbReference type="Pfam" id="PF13675">
    <property type="entry name" value="PilJ"/>
    <property type="match status" value="1"/>
</dbReference>
<dbReference type="PROSITE" id="PS50113">
    <property type="entry name" value="PAC"/>
    <property type="match status" value="2"/>
</dbReference>
<dbReference type="SUPFAM" id="SSF55874">
    <property type="entry name" value="ATPase domain of HSP90 chaperone/DNA topoisomerase II/histidine kinase"/>
    <property type="match status" value="1"/>
</dbReference>
<comment type="caution">
    <text evidence="14">The sequence shown here is derived from an EMBL/GenBank/DDBJ whole genome shotgun (WGS) entry which is preliminary data.</text>
</comment>
<dbReference type="PANTHER" id="PTHR43304">
    <property type="entry name" value="PHYTOCHROME-LIKE PROTEIN CPH1"/>
    <property type="match status" value="1"/>
</dbReference>
<evidence type="ECO:0000256" key="1">
    <source>
        <dbReference type="ARBA" id="ARBA00000085"/>
    </source>
</evidence>
<keyword evidence="8 10" id="KW-1133">Transmembrane helix</keyword>
<feature type="domain" description="Histidine kinase" evidence="11">
    <location>
        <begin position="480"/>
        <end position="694"/>
    </location>
</feature>
<keyword evidence="4" id="KW-0597">Phosphoprotein</keyword>
<feature type="domain" description="PAC" evidence="13">
    <location>
        <begin position="417"/>
        <end position="469"/>
    </location>
</feature>
<dbReference type="Gene3D" id="2.10.70.100">
    <property type="match status" value="1"/>
</dbReference>
<evidence type="ECO:0000259" key="11">
    <source>
        <dbReference type="PROSITE" id="PS50109"/>
    </source>
</evidence>
<dbReference type="InterPro" id="IPR003594">
    <property type="entry name" value="HATPase_dom"/>
</dbReference>
<dbReference type="InterPro" id="IPR005467">
    <property type="entry name" value="His_kinase_dom"/>
</dbReference>
<evidence type="ECO:0000313" key="14">
    <source>
        <dbReference type="EMBL" id="RTE52132.1"/>
    </source>
</evidence>
<dbReference type="InterPro" id="IPR004358">
    <property type="entry name" value="Sig_transdc_His_kin-like_C"/>
</dbReference>
<evidence type="ECO:0000259" key="13">
    <source>
        <dbReference type="PROSITE" id="PS50113"/>
    </source>
</evidence>
<dbReference type="Pfam" id="PF02518">
    <property type="entry name" value="HATPase_c"/>
    <property type="match status" value="1"/>
</dbReference>
<evidence type="ECO:0000256" key="3">
    <source>
        <dbReference type="ARBA" id="ARBA00012438"/>
    </source>
</evidence>
<dbReference type="PROSITE" id="PS50109">
    <property type="entry name" value="HIS_KIN"/>
    <property type="match status" value="1"/>
</dbReference>
<feature type="domain" description="PAS" evidence="12">
    <location>
        <begin position="342"/>
        <end position="414"/>
    </location>
</feature>